<protein>
    <submittedName>
        <fullName evidence="7">Uncharacterized protein</fullName>
    </submittedName>
</protein>
<gene>
    <name evidence="7" type="ORF">JD844_034300</name>
</gene>
<evidence type="ECO:0000256" key="1">
    <source>
        <dbReference type="ARBA" id="ARBA00004123"/>
    </source>
</evidence>
<keyword evidence="4" id="KW-0804">Transcription</keyword>
<comment type="caution">
    <text evidence="7">The sequence shown here is derived from an EMBL/GenBank/DDBJ whole genome shotgun (WGS) entry which is preliminary data.</text>
</comment>
<sequence length="248" mass="27863">MDMRIHEKARKEAPTRSEGKRACRLLISFFSFFPFQQPGFLPSEMGISSPSTLSPTGVKGGSQYYPYGNNPRRRGAESNIDGQPKKVRKVPPGLPSSVYPPNSGDDYNRETTSYAPSKPPSTVYPGAFYMPGTMGQSNYGVILGASSSPLPQSGNFSGLHQHERMGETWVKLMERSSQEEDICPFSQCCPPNTLFISLILHPSFPELPDAFRRGQWRTPIGFRLFFRFHSVRSVQPHASHWWDRSRDG</sequence>
<keyword evidence="5" id="KW-0539">Nucleus</keyword>
<evidence type="ECO:0000256" key="4">
    <source>
        <dbReference type="ARBA" id="ARBA00023163"/>
    </source>
</evidence>
<evidence type="ECO:0000313" key="7">
    <source>
        <dbReference type="EMBL" id="KAH0625928.1"/>
    </source>
</evidence>
<dbReference type="PANTHER" id="PTHR11793">
    <property type="entry name" value="BASIC HELIX-LOOP-HELIX TRANSCRIPTION FACTOR"/>
    <property type="match status" value="1"/>
</dbReference>
<keyword evidence="2" id="KW-0805">Transcription regulation</keyword>
<evidence type="ECO:0000256" key="3">
    <source>
        <dbReference type="ARBA" id="ARBA00023125"/>
    </source>
</evidence>
<evidence type="ECO:0000256" key="5">
    <source>
        <dbReference type="ARBA" id="ARBA00023242"/>
    </source>
</evidence>
<keyword evidence="8" id="KW-1185">Reference proteome</keyword>
<accession>A0ABQ7T9N1</accession>
<comment type="subcellular location">
    <subcellularLocation>
        <location evidence="1">Nucleus</location>
    </subcellularLocation>
</comment>
<dbReference type="Proteomes" id="UP000826234">
    <property type="component" value="Unassembled WGS sequence"/>
</dbReference>
<feature type="region of interest" description="Disordered" evidence="6">
    <location>
        <begin position="50"/>
        <end position="116"/>
    </location>
</feature>
<proteinExistence type="predicted"/>
<organism evidence="7 8">
    <name type="scientific">Phrynosoma platyrhinos</name>
    <name type="common">Desert horned lizard</name>
    <dbReference type="NCBI Taxonomy" id="52577"/>
    <lineage>
        <taxon>Eukaryota</taxon>
        <taxon>Metazoa</taxon>
        <taxon>Chordata</taxon>
        <taxon>Craniata</taxon>
        <taxon>Vertebrata</taxon>
        <taxon>Euteleostomi</taxon>
        <taxon>Lepidosauria</taxon>
        <taxon>Squamata</taxon>
        <taxon>Bifurcata</taxon>
        <taxon>Unidentata</taxon>
        <taxon>Episquamata</taxon>
        <taxon>Toxicofera</taxon>
        <taxon>Iguania</taxon>
        <taxon>Phrynosomatidae</taxon>
        <taxon>Phrynosomatinae</taxon>
        <taxon>Phrynosoma</taxon>
    </lineage>
</organism>
<dbReference type="PANTHER" id="PTHR11793:SF7">
    <property type="entry name" value="TRANSCRIPTION FACTOR E2-ALPHA"/>
    <property type="match status" value="1"/>
</dbReference>
<reference evidence="7 8" key="1">
    <citation type="journal article" date="2022" name="Gigascience">
        <title>A chromosome-level genome assembly and annotation of the desert horned lizard, Phrynosoma platyrhinos, provides insight into chromosomal rearrangements among reptiles.</title>
        <authorList>
            <person name="Koochekian N."/>
            <person name="Ascanio A."/>
            <person name="Farleigh K."/>
            <person name="Card D.C."/>
            <person name="Schield D.R."/>
            <person name="Castoe T.A."/>
            <person name="Jezkova T."/>
        </authorList>
    </citation>
    <scope>NUCLEOTIDE SEQUENCE [LARGE SCALE GENOMIC DNA]</scope>
    <source>
        <strain evidence="7">NK-2021</strain>
    </source>
</reference>
<evidence type="ECO:0000256" key="6">
    <source>
        <dbReference type="SAM" id="MobiDB-lite"/>
    </source>
</evidence>
<evidence type="ECO:0000313" key="8">
    <source>
        <dbReference type="Proteomes" id="UP000826234"/>
    </source>
</evidence>
<evidence type="ECO:0000256" key="2">
    <source>
        <dbReference type="ARBA" id="ARBA00023015"/>
    </source>
</evidence>
<keyword evidence="3" id="KW-0238">DNA-binding</keyword>
<dbReference type="InterPro" id="IPR051098">
    <property type="entry name" value="NeuroDiff_E-box_TFs"/>
</dbReference>
<name>A0ABQ7T9N1_PHRPL</name>
<dbReference type="EMBL" id="JAIPUX010000953">
    <property type="protein sequence ID" value="KAH0625928.1"/>
    <property type="molecule type" value="Genomic_DNA"/>
</dbReference>